<organism evidence="1 2">
    <name type="scientific">Vibrio alfacsensis</name>
    <dbReference type="NCBI Taxonomy" id="1074311"/>
    <lineage>
        <taxon>Bacteria</taxon>
        <taxon>Pseudomonadati</taxon>
        <taxon>Pseudomonadota</taxon>
        <taxon>Gammaproteobacteria</taxon>
        <taxon>Vibrionales</taxon>
        <taxon>Vibrionaceae</taxon>
        <taxon>Vibrio</taxon>
    </lineage>
</organism>
<evidence type="ECO:0008006" key="3">
    <source>
        <dbReference type="Google" id="ProtNLM"/>
    </source>
</evidence>
<dbReference type="EMBL" id="CP032094">
    <property type="protein sequence ID" value="AXY03312.1"/>
    <property type="molecule type" value="Genomic_DNA"/>
</dbReference>
<evidence type="ECO:0000313" key="1">
    <source>
        <dbReference type="EMBL" id="AXY03312.1"/>
    </source>
</evidence>
<reference evidence="1 2" key="1">
    <citation type="submission" date="2018-08" db="EMBL/GenBank/DDBJ databases">
        <title>Genomic taxonomy of the Vibrionaceae family.</title>
        <authorList>
            <person name="Gomez-Gil B."/>
            <person name="Tanaka M."/>
            <person name="Sawabe T."/>
            <person name="Enciso-Ibarra K."/>
        </authorList>
    </citation>
    <scope>NUCLEOTIDE SEQUENCE [LARGE SCALE GENOMIC DNA]</scope>
    <source>
        <strain evidence="1 2">CAIM 1831</strain>
    </source>
</reference>
<sequence length="206" mass="22367">MKGLILFLIVSASVTFKAGAGMIYEISGDITPDVNNSFTGSFSIMVDSDDLQLELFGAHPNLPTGLVDGPWYSYDVFSGDVSIDVAPLGSLVWSESDIRADFNEPALSFGGLTSELWLTSPIEDTFQDMSIVFENSDGLLYLGFQTANSQSVIINQVIFDDRNNIIEVGTFTNVAVSKVEVSEPHMAAIFGLMLTSLLLIRAKHRA</sequence>
<accession>A0ABM6YZY9</accession>
<name>A0ABM6YZY9_9VIBR</name>
<dbReference type="Proteomes" id="UP000262832">
    <property type="component" value="Chromosome II"/>
</dbReference>
<protein>
    <recommendedName>
        <fullName evidence="3">PEP-CTERM sorting domain-containing protein</fullName>
    </recommendedName>
</protein>
<gene>
    <name evidence="1" type="ORF">D1115_20775</name>
</gene>
<keyword evidence="2" id="KW-1185">Reference proteome</keyword>
<proteinExistence type="predicted"/>
<evidence type="ECO:0000313" key="2">
    <source>
        <dbReference type="Proteomes" id="UP000262832"/>
    </source>
</evidence>